<keyword evidence="2" id="KW-0472">Membrane</keyword>
<name>A0AAW2GJD4_9HYME</name>
<dbReference type="Proteomes" id="UP001430953">
    <property type="component" value="Unassembled WGS sequence"/>
</dbReference>
<keyword evidence="5" id="KW-1185">Reference proteome</keyword>
<evidence type="ECO:0000256" key="2">
    <source>
        <dbReference type="SAM" id="Phobius"/>
    </source>
</evidence>
<feature type="region of interest" description="Disordered" evidence="1">
    <location>
        <begin position="59"/>
        <end position="81"/>
    </location>
</feature>
<dbReference type="EMBL" id="JADYXP020000003">
    <property type="protein sequence ID" value="KAL0128316.1"/>
    <property type="molecule type" value="Genomic_DNA"/>
</dbReference>
<dbReference type="AlphaFoldDB" id="A0AAW2GJD4"/>
<protein>
    <submittedName>
        <fullName evidence="4">Uncharacterized protein</fullName>
    </submittedName>
</protein>
<evidence type="ECO:0000313" key="4">
    <source>
        <dbReference type="EMBL" id="KAL0128316.1"/>
    </source>
</evidence>
<evidence type="ECO:0000256" key="1">
    <source>
        <dbReference type="SAM" id="MobiDB-lite"/>
    </source>
</evidence>
<evidence type="ECO:0000256" key="3">
    <source>
        <dbReference type="SAM" id="SignalP"/>
    </source>
</evidence>
<feature type="chain" id="PRO_5043934989" evidence="3">
    <location>
        <begin position="17"/>
        <end position="288"/>
    </location>
</feature>
<keyword evidence="3" id="KW-0732">Signal</keyword>
<feature type="transmembrane region" description="Helical" evidence="2">
    <location>
        <begin position="132"/>
        <end position="151"/>
    </location>
</feature>
<sequence>MKILAVLGALVALIAGQDTKTALFPPTFGNGSSLETENKIEPALQTDMTRAIFATLAPPQLHPQPQPQPQPPLQPQPQSQPMLPSDYFFPVPQRAFLHHRSENVPYAYEYPNVAYPVAHSVGHSIGPSSKHLVIVSFIGLLLLLAIIQNTLSAVKRKDAIMDLLSSRQKRDVYAMHDFRSVTPEEEEILNNDARVRCIQRTICLENRRLFKDLGAPGKLLATYLTRDIEKSFKLSSGWDRLVRDAGAAGIRGENCNVLYRDCEIPVTKKIHKNVPANIKAHNNFNTTR</sequence>
<evidence type="ECO:0000313" key="5">
    <source>
        <dbReference type="Proteomes" id="UP001430953"/>
    </source>
</evidence>
<organism evidence="4 5">
    <name type="scientific">Cardiocondyla obscurior</name>
    <dbReference type="NCBI Taxonomy" id="286306"/>
    <lineage>
        <taxon>Eukaryota</taxon>
        <taxon>Metazoa</taxon>
        <taxon>Ecdysozoa</taxon>
        <taxon>Arthropoda</taxon>
        <taxon>Hexapoda</taxon>
        <taxon>Insecta</taxon>
        <taxon>Pterygota</taxon>
        <taxon>Neoptera</taxon>
        <taxon>Endopterygota</taxon>
        <taxon>Hymenoptera</taxon>
        <taxon>Apocrita</taxon>
        <taxon>Aculeata</taxon>
        <taxon>Formicoidea</taxon>
        <taxon>Formicidae</taxon>
        <taxon>Myrmicinae</taxon>
        <taxon>Cardiocondyla</taxon>
    </lineage>
</organism>
<gene>
    <name evidence="4" type="ORF">PUN28_003533</name>
</gene>
<comment type="caution">
    <text evidence="4">The sequence shown here is derived from an EMBL/GenBank/DDBJ whole genome shotgun (WGS) entry which is preliminary data.</text>
</comment>
<feature type="compositionally biased region" description="Pro residues" evidence="1">
    <location>
        <begin position="60"/>
        <end position="75"/>
    </location>
</feature>
<accession>A0AAW2GJD4</accession>
<reference evidence="4 5" key="1">
    <citation type="submission" date="2023-03" db="EMBL/GenBank/DDBJ databases">
        <title>High recombination rates correlate with genetic variation in Cardiocondyla obscurior ants.</title>
        <authorList>
            <person name="Errbii M."/>
        </authorList>
    </citation>
    <scope>NUCLEOTIDE SEQUENCE [LARGE SCALE GENOMIC DNA]</scope>
    <source>
        <strain evidence="4">Alpha-2009</strain>
        <tissue evidence="4">Whole body</tissue>
    </source>
</reference>
<keyword evidence="2" id="KW-0812">Transmembrane</keyword>
<keyword evidence="2" id="KW-1133">Transmembrane helix</keyword>
<proteinExistence type="predicted"/>
<feature type="signal peptide" evidence="3">
    <location>
        <begin position="1"/>
        <end position="16"/>
    </location>
</feature>